<dbReference type="Pfam" id="PF13229">
    <property type="entry name" value="Beta_helix"/>
    <property type="match status" value="2"/>
</dbReference>
<dbReference type="InterPro" id="IPR011050">
    <property type="entry name" value="Pectin_lyase_fold/virulence"/>
</dbReference>
<dbReference type="AlphaFoldDB" id="A8ZXU2"/>
<keyword evidence="3" id="KW-0833">Ubl conjugation pathway</keyword>
<dbReference type="eggNOG" id="COG3420">
    <property type="taxonomic scope" value="Bacteria"/>
</dbReference>
<name>A8ZXU2_DESOH</name>
<protein>
    <recommendedName>
        <fullName evidence="4">Right handed beta helix domain-containing protein</fullName>
    </recommendedName>
</protein>
<keyword evidence="6" id="KW-1185">Reference proteome</keyword>
<gene>
    <name evidence="5" type="ordered locus">Dole_2766</name>
</gene>
<accession>A8ZXU2</accession>
<feature type="domain" description="Right handed beta helix" evidence="4">
    <location>
        <begin position="450"/>
        <end position="597"/>
    </location>
</feature>
<dbReference type="SMART" id="SM00710">
    <property type="entry name" value="PbH1"/>
    <property type="match status" value="12"/>
</dbReference>
<dbReference type="Proteomes" id="UP000008561">
    <property type="component" value="Chromosome"/>
</dbReference>
<dbReference type="NCBIfam" id="TIGR03804">
    <property type="entry name" value="para_beta_helix"/>
    <property type="match status" value="2"/>
</dbReference>
<evidence type="ECO:0000313" key="6">
    <source>
        <dbReference type="Proteomes" id="UP000008561"/>
    </source>
</evidence>
<dbReference type="InterPro" id="IPR051550">
    <property type="entry name" value="SCF-Subunits/Alg-Epimerases"/>
</dbReference>
<dbReference type="InterPro" id="IPR006626">
    <property type="entry name" value="PbH1"/>
</dbReference>
<evidence type="ECO:0000259" key="4">
    <source>
        <dbReference type="Pfam" id="PF13229"/>
    </source>
</evidence>
<dbReference type="InterPro" id="IPR012334">
    <property type="entry name" value="Pectin_lyas_fold"/>
</dbReference>
<dbReference type="EMBL" id="CP000859">
    <property type="protein sequence ID" value="ABW68569.1"/>
    <property type="molecule type" value="Genomic_DNA"/>
</dbReference>
<proteinExistence type="predicted"/>
<evidence type="ECO:0000256" key="1">
    <source>
        <dbReference type="ARBA" id="ARBA00004906"/>
    </source>
</evidence>
<dbReference type="STRING" id="96561.Dole_2766"/>
<dbReference type="NCBIfam" id="NF041518">
    <property type="entry name" value="choice_anch_Q"/>
    <property type="match status" value="2"/>
</dbReference>
<dbReference type="Gene3D" id="2.160.20.10">
    <property type="entry name" value="Single-stranded right-handed beta-helix, Pectin lyase-like"/>
    <property type="match status" value="2"/>
</dbReference>
<dbReference type="SUPFAM" id="SSF51126">
    <property type="entry name" value="Pectin lyase-like"/>
    <property type="match status" value="2"/>
</dbReference>
<feature type="domain" description="Right handed beta helix" evidence="4">
    <location>
        <begin position="129"/>
        <end position="285"/>
    </location>
</feature>
<dbReference type="KEGG" id="dol:Dole_2766"/>
<dbReference type="InterPro" id="IPR039448">
    <property type="entry name" value="Beta_helix"/>
</dbReference>
<dbReference type="PANTHER" id="PTHR22990">
    <property type="entry name" value="F-BOX ONLY PROTEIN"/>
    <property type="match status" value="1"/>
</dbReference>
<reference evidence="5 6" key="1">
    <citation type="submission" date="2007-10" db="EMBL/GenBank/DDBJ databases">
        <title>Complete sequence of Desulfococcus oleovorans Hxd3.</title>
        <authorList>
            <consortium name="US DOE Joint Genome Institute"/>
            <person name="Copeland A."/>
            <person name="Lucas S."/>
            <person name="Lapidus A."/>
            <person name="Barry K."/>
            <person name="Glavina del Rio T."/>
            <person name="Dalin E."/>
            <person name="Tice H."/>
            <person name="Pitluck S."/>
            <person name="Kiss H."/>
            <person name="Brettin T."/>
            <person name="Bruce D."/>
            <person name="Detter J.C."/>
            <person name="Han C."/>
            <person name="Schmutz J."/>
            <person name="Larimer F."/>
            <person name="Land M."/>
            <person name="Hauser L."/>
            <person name="Kyrpides N."/>
            <person name="Kim E."/>
            <person name="Wawrik B."/>
            <person name="Richardson P."/>
        </authorList>
    </citation>
    <scope>NUCLEOTIDE SEQUENCE [LARGE SCALE GENOMIC DNA]</scope>
    <source>
        <strain evidence="6">DSM 6200 / JCM 39069 / Hxd3</strain>
    </source>
</reference>
<dbReference type="PANTHER" id="PTHR22990:SF15">
    <property type="entry name" value="F-BOX ONLY PROTEIN 10"/>
    <property type="match status" value="1"/>
</dbReference>
<comment type="pathway">
    <text evidence="1">Protein modification; protein ubiquitination.</text>
</comment>
<sequence length="1106" mass="117829">MRLQADIKKNGTMAAIFGLFLALALLLALPGAATGADYYVDINTGSDTNDGLTPGTAWKTLHYTASMLVESSFNIIHVAPGIYSPANGELDDFLDIYMTDSSILGDPAGGTIIDCSGAAYWSNGISVSQLYTVSNITISDLEIRGASGYGVYINGGSGHTITRCSIHDNFGAGIYLSECDASNTVAANKIYDNPTGIEISAAGLVGSPVIVNNLIYDGPTSGMDTGIFINVTGSTVTASPTIYHNTIDGGATYGIFIYDLGGGGTIEPDIQYNNITTFDVGIFGSGTITPNIDYNNLFGNTTADYSGTGVIAGTNDISADPQYADPGTAADYHLVGASACVEAAIPSTTPVDLDGKTRPQGTYADIGCYEYSAASVYYVNVNTGSDTNDGLTPGTAWKTLHHAATELWDTTGITIYVAPGVYSVANGETESDLEFYMFDSEILGDPAGGTTIDATGTSWTYGLHFWYCDNITVKDFEIRNADLYGVYIYNSTNITVTGCDIHENLSAGIILYDCDSTNTIAGNKIYDTPFGIHLISDALTCSPIIVNNLIYNGDSMVTDLDRGIFLDAGESDPVTPIIYHNTIDGAYMAGIDMSYLTGTTVSPDIRYNIITNCGTGIADSATASTPTIDYNCLFGNTLNYDGVTAGANNITGDPLYNNTGIADYHLMSGSPCVDAAVTSTISVDLDGTIRSTQGAHPDMGCYEHLVMPPTGNLPPAVPTYVSPSPFQVFAPGQPVTLRASAFSDPEKDSHLTTHWKVGRADIDYFSSFPSPFNYVAEGGTDLTRYTLDAYNFLEGMAYQWIVGYQDSGSLKYAWSQKPGEEGVPTNIFVVGTEETTSLPPMEPGTEIEDYRMVSFTHIPSNPSATAVFGDDLSGGYNTTHYRIGVYDCEMGAGGYREYPNFMVYPGEAAWVLAREGLTTDISGVPMTTEVDVEVALRYNDANGNGWNMVGPPNDRNYAWSEVGVVVYDPETGEPVFTDLIGNLPAGNEYIDTRLWSWNGAYNAATTTMEAGCGYWVRAKQPHINLRFYGSYHGGGDLLIHADAGVGVKTWLARSLDYVKQAAETLFAPASAIAGDDEPPPPMASLNYTSGDSSVDMSCFVSTLLEE</sequence>
<organism evidence="5 6">
    <name type="scientific">Desulfosudis oleivorans (strain DSM 6200 / JCM 39069 / Hxd3)</name>
    <name type="common">Desulfococcus oleovorans</name>
    <dbReference type="NCBI Taxonomy" id="96561"/>
    <lineage>
        <taxon>Bacteria</taxon>
        <taxon>Pseudomonadati</taxon>
        <taxon>Thermodesulfobacteriota</taxon>
        <taxon>Desulfobacteria</taxon>
        <taxon>Desulfobacterales</taxon>
        <taxon>Desulfosudaceae</taxon>
        <taxon>Desulfosudis</taxon>
    </lineage>
</organism>
<dbReference type="RefSeq" id="WP_012176180.1">
    <property type="nucleotide sequence ID" value="NC_009943.1"/>
</dbReference>
<dbReference type="HOGENOM" id="CLU_282393_0_0_7"/>
<evidence type="ECO:0000313" key="5">
    <source>
        <dbReference type="EMBL" id="ABW68569.1"/>
    </source>
</evidence>
<evidence type="ECO:0000256" key="2">
    <source>
        <dbReference type="ARBA" id="ARBA00022737"/>
    </source>
</evidence>
<evidence type="ECO:0000256" key="3">
    <source>
        <dbReference type="ARBA" id="ARBA00022786"/>
    </source>
</evidence>
<dbReference type="InterPro" id="IPR059226">
    <property type="entry name" value="Choice_anch_Q_dom"/>
</dbReference>
<keyword evidence="2" id="KW-0677">Repeat</keyword>
<dbReference type="InterPro" id="IPR022441">
    <property type="entry name" value="Para_beta_helix_rpt-2"/>
</dbReference>
<dbReference type="OrthoDB" id="5522195at2"/>